<name>A0AAU8GMC9_9CAUD</name>
<keyword evidence="1" id="KW-1133">Transmembrane helix</keyword>
<keyword evidence="1" id="KW-0812">Transmembrane</keyword>
<accession>A0AAU8GMC9</accession>
<feature type="transmembrane region" description="Helical" evidence="1">
    <location>
        <begin position="35"/>
        <end position="61"/>
    </location>
</feature>
<reference evidence="2" key="1">
    <citation type="submission" date="2024-04" db="EMBL/GenBank/DDBJ databases">
        <authorList>
            <person name="Asai D.J."/>
            <person name="Lewis C.M."/>
            <person name="Viland M.D."/>
            <person name="Garlena R.A."/>
            <person name="Russell D.A."/>
            <person name="Jacobs-Sera D."/>
            <person name="Hatfull G.F."/>
        </authorList>
    </citation>
    <scope>NUCLEOTIDE SEQUENCE</scope>
</reference>
<proteinExistence type="predicted"/>
<keyword evidence="1" id="KW-0472">Membrane</keyword>
<dbReference type="EMBL" id="PP750961">
    <property type="protein sequence ID" value="XCH43042.1"/>
    <property type="molecule type" value="Genomic_DNA"/>
</dbReference>
<organism evidence="2">
    <name type="scientific">Mycobacterium phage JustASigh</name>
    <dbReference type="NCBI Taxonomy" id="3158894"/>
    <lineage>
        <taxon>Viruses</taxon>
        <taxon>Duplodnaviria</taxon>
        <taxon>Heunggongvirae</taxon>
        <taxon>Uroviricota</taxon>
        <taxon>Caudoviricetes</taxon>
    </lineage>
</organism>
<evidence type="ECO:0000313" key="2">
    <source>
        <dbReference type="EMBL" id="XCH43042.1"/>
    </source>
</evidence>
<protein>
    <submittedName>
        <fullName evidence="2">Uncharacterized protein</fullName>
    </submittedName>
</protein>
<sequence length="65" mass="6722">MIDAYMAAALFVSGIAALLLYTRDGGLPPPRGGDIAVDIAIIAALGLAWPFTVAVAILVVIEARR</sequence>
<evidence type="ECO:0000256" key="1">
    <source>
        <dbReference type="SAM" id="Phobius"/>
    </source>
</evidence>
<gene>
    <name evidence="2" type="primary">60</name>
    <name evidence="2" type="ORF">PBI_JUSTASIGH_60</name>
</gene>